<proteinExistence type="predicted"/>
<gene>
    <name evidence="1" type="ORF">P3X46_028522</name>
</gene>
<name>A0ABQ9KQI4_HEVBR</name>
<evidence type="ECO:0000313" key="1">
    <source>
        <dbReference type="EMBL" id="KAJ9146232.1"/>
    </source>
</evidence>
<reference evidence="1" key="1">
    <citation type="journal article" date="2023" name="Plant Biotechnol. J.">
        <title>Chromosome-level wild Hevea brasiliensis genome provides new tools for genomic-assisted breeding and valuable loci to elevate rubber yield.</title>
        <authorList>
            <person name="Cheng H."/>
            <person name="Song X."/>
            <person name="Hu Y."/>
            <person name="Wu T."/>
            <person name="Yang Q."/>
            <person name="An Z."/>
            <person name="Feng S."/>
            <person name="Deng Z."/>
            <person name="Wu W."/>
            <person name="Zeng X."/>
            <person name="Tu M."/>
            <person name="Wang X."/>
            <person name="Huang H."/>
        </authorList>
    </citation>
    <scope>NUCLEOTIDE SEQUENCE</scope>
    <source>
        <strain evidence="1">MT/VB/25A 57/8</strain>
    </source>
</reference>
<evidence type="ECO:0000313" key="2">
    <source>
        <dbReference type="Proteomes" id="UP001174677"/>
    </source>
</evidence>
<dbReference type="EMBL" id="JARPOI010000016">
    <property type="protein sequence ID" value="KAJ9146232.1"/>
    <property type="molecule type" value="Genomic_DNA"/>
</dbReference>
<sequence>MWCNISGSRREGGPNLSHNLPRHISSLGWCHWPRRTTGLLTGSTLALAIVTRLTGSTLALSIVVTISSAVVGVSSIVGAPSFAHRLYCIKITTQKTQVDEL</sequence>
<protein>
    <submittedName>
        <fullName evidence="1">Uncharacterized protein</fullName>
    </submittedName>
</protein>
<dbReference type="Proteomes" id="UP001174677">
    <property type="component" value="Chromosome 16"/>
</dbReference>
<accession>A0ABQ9KQI4</accession>
<keyword evidence="2" id="KW-1185">Reference proteome</keyword>
<organism evidence="1 2">
    <name type="scientific">Hevea brasiliensis</name>
    <name type="common">Para rubber tree</name>
    <name type="synonym">Siphonia brasiliensis</name>
    <dbReference type="NCBI Taxonomy" id="3981"/>
    <lineage>
        <taxon>Eukaryota</taxon>
        <taxon>Viridiplantae</taxon>
        <taxon>Streptophyta</taxon>
        <taxon>Embryophyta</taxon>
        <taxon>Tracheophyta</taxon>
        <taxon>Spermatophyta</taxon>
        <taxon>Magnoliopsida</taxon>
        <taxon>eudicotyledons</taxon>
        <taxon>Gunneridae</taxon>
        <taxon>Pentapetalae</taxon>
        <taxon>rosids</taxon>
        <taxon>fabids</taxon>
        <taxon>Malpighiales</taxon>
        <taxon>Euphorbiaceae</taxon>
        <taxon>Crotonoideae</taxon>
        <taxon>Micrandreae</taxon>
        <taxon>Hevea</taxon>
    </lineage>
</organism>
<comment type="caution">
    <text evidence="1">The sequence shown here is derived from an EMBL/GenBank/DDBJ whole genome shotgun (WGS) entry which is preliminary data.</text>
</comment>